<feature type="transmembrane region" description="Helical" evidence="8">
    <location>
        <begin position="394"/>
        <end position="415"/>
    </location>
</feature>
<dbReference type="Pfam" id="PF07690">
    <property type="entry name" value="MFS_1"/>
    <property type="match status" value="1"/>
</dbReference>
<dbReference type="EMBL" id="CP034463">
    <property type="protein sequence ID" value="AZP20167.1"/>
    <property type="molecule type" value="Genomic_DNA"/>
</dbReference>
<keyword evidence="3" id="KW-1003">Cell membrane</keyword>
<dbReference type="NCBIfam" id="TIGR00711">
    <property type="entry name" value="efflux_EmrB"/>
    <property type="match status" value="1"/>
</dbReference>
<dbReference type="PANTHER" id="PTHR42718:SF46">
    <property type="entry name" value="BLR6921 PROTEIN"/>
    <property type="match status" value="1"/>
</dbReference>
<feature type="transmembrane region" description="Helical" evidence="8">
    <location>
        <begin position="77"/>
        <end position="96"/>
    </location>
</feature>
<keyword evidence="11" id="KW-1185">Reference proteome</keyword>
<feature type="transmembrane region" description="Helical" evidence="8">
    <location>
        <begin position="45"/>
        <end position="65"/>
    </location>
</feature>
<sequence length="504" mass="52365">MEVTATRRWLALGALALAMLTVGLDMTVLNIALPTLARDLHAGTAALQWFSTAYTLTLAGVMLPAGALGDRFGRKKFVFGALVLFGGASVWCAFASSSTELIMARVLLGVAASVLMSLSMGMIPVLFPDPAERGRATTVWITAVTLGMPLGPIVGGLLLDHFWWGSVFLVNIPTVIIGAFAVGLLVPETRSQTRRPIDPVSVLLSAAGLVGLTYGLIRFGDEGWGDGIAWATFGAGLLLIIGFVAWERTREHALADLSLFGDRGFRMGTFFQLINAFAMFGLFFTIPLYFQSVLGVDSLGSGLRMLPMIGGLLVASNFLEGLSDKIGLKLTLMLGFGALALGMGLGAMTDIDTSYGFVATWMVVVGLGIGLVLPTSMSLAVGALTPERAGAGSALLSALRQAAGTTGVAVLGTVLSTRYHSELGPLDHEPISDGVGSGVAVADRLGDHSMLHDVQTAFLGGMDLLLVVCAAIAVVGLLLSAVATKSRPAESAAKLPKSETAPVA</sequence>
<dbReference type="AlphaFoldDB" id="A0A3S9I729"/>
<feature type="transmembrane region" description="Helical" evidence="8">
    <location>
        <begin position="326"/>
        <end position="348"/>
    </location>
</feature>
<dbReference type="KEGG" id="saqu:EJC51_31305"/>
<feature type="transmembrane region" description="Helical" evidence="8">
    <location>
        <begin position="302"/>
        <end position="319"/>
    </location>
</feature>
<gene>
    <name evidence="10" type="ORF">EJC51_31305</name>
</gene>
<feature type="transmembrane region" description="Helical" evidence="8">
    <location>
        <begin position="9"/>
        <end position="33"/>
    </location>
</feature>
<dbReference type="Proteomes" id="UP000280197">
    <property type="component" value="Chromosome"/>
</dbReference>
<dbReference type="GO" id="GO:0046677">
    <property type="term" value="P:response to antibiotic"/>
    <property type="evidence" value="ECO:0007669"/>
    <property type="project" value="UniProtKB-KW"/>
</dbReference>
<evidence type="ECO:0000256" key="2">
    <source>
        <dbReference type="ARBA" id="ARBA00022448"/>
    </source>
</evidence>
<keyword evidence="6 8" id="KW-0472">Membrane</keyword>
<keyword evidence="5 8" id="KW-1133">Transmembrane helix</keyword>
<dbReference type="PANTHER" id="PTHR42718">
    <property type="entry name" value="MAJOR FACILITATOR SUPERFAMILY MULTIDRUG TRANSPORTER MFSC"/>
    <property type="match status" value="1"/>
</dbReference>
<evidence type="ECO:0000256" key="3">
    <source>
        <dbReference type="ARBA" id="ARBA00022475"/>
    </source>
</evidence>
<evidence type="ECO:0000313" key="10">
    <source>
        <dbReference type="EMBL" id="AZP20167.1"/>
    </source>
</evidence>
<dbReference type="GO" id="GO:0005886">
    <property type="term" value="C:plasma membrane"/>
    <property type="evidence" value="ECO:0007669"/>
    <property type="project" value="UniProtKB-SubCell"/>
</dbReference>
<evidence type="ECO:0000256" key="7">
    <source>
        <dbReference type="ARBA" id="ARBA00023251"/>
    </source>
</evidence>
<keyword evidence="7" id="KW-0046">Antibiotic resistance</keyword>
<keyword evidence="4 8" id="KW-0812">Transmembrane</keyword>
<proteinExistence type="predicted"/>
<feature type="transmembrane region" description="Helical" evidence="8">
    <location>
        <begin position="139"/>
        <end position="158"/>
    </location>
</feature>
<evidence type="ECO:0000259" key="9">
    <source>
        <dbReference type="PROSITE" id="PS50850"/>
    </source>
</evidence>
<keyword evidence="2" id="KW-0813">Transport</keyword>
<dbReference type="InterPro" id="IPR020846">
    <property type="entry name" value="MFS_dom"/>
</dbReference>
<protein>
    <submittedName>
        <fullName evidence="10">DHA2 family efflux MFS transporter permease subunit</fullName>
    </submittedName>
</protein>
<feature type="transmembrane region" description="Helical" evidence="8">
    <location>
        <begin position="267"/>
        <end position="290"/>
    </location>
</feature>
<dbReference type="CDD" id="cd17321">
    <property type="entry name" value="MFS_MMR_MDR_like"/>
    <property type="match status" value="1"/>
</dbReference>
<dbReference type="PRINTS" id="PR01036">
    <property type="entry name" value="TCRTETB"/>
</dbReference>
<feature type="transmembrane region" description="Helical" evidence="8">
    <location>
        <begin position="197"/>
        <end position="216"/>
    </location>
</feature>
<name>A0A3S9I729_9ACTN</name>
<evidence type="ECO:0000256" key="6">
    <source>
        <dbReference type="ARBA" id="ARBA00023136"/>
    </source>
</evidence>
<dbReference type="InterPro" id="IPR036259">
    <property type="entry name" value="MFS_trans_sf"/>
</dbReference>
<feature type="transmembrane region" description="Helical" evidence="8">
    <location>
        <begin position="464"/>
        <end position="484"/>
    </location>
</feature>
<feature type="transmembrane region" description="Helical" evidence="8">
    <location>
        <begin position="164"/>
        <end position="185"/>
    </location>
</feature>
<dbReference type="InterPro" id="IPR011701">
    <property type="entry name" value="MFS"/>
</dbReference>
<evidence type="ECO:0000313" key="11">
    <source>
        <dbReference type="Proteomes" id="UP000280197"/>
    </source>
</evidence>
<feature type="transmembrane region" description="Helical" evidence="8">
    <location>
        <begin position="354"/>
        <end position="373"/>
    </location>
</feature>
<reference evidence="10 11" key="1">
    <citation type="submission" date="2018-12" db="EMBL/GenBank/DDBJ databases">
        <authorList>
            <person name="Li K."/>
        </authorList>
    </citation>
    <scope>NUCLEOTIDE SEQUENCE [LARGE SCALE GENOMIC DNA]</scope>
    <source>
        <strain evidence="11">CR22</strain>
    </source>
</reference>
<dbReference type="RefSeq" id="WP_126274140.1">
    <property type="nucleotide sequence ID" value="NZ_CP034463.1"/>
</dbReference>
<evidence type="ECO:0000256" key="1">
    <source>
        <dbReference type="ARBA" id="ARBA00004651"/>
    </source>
</evidence>
<dbReference type="InterPro" id="IPR004638">
    <property type="entry name" value="EmrB-like"/>
</dbReference>
<comment type="subcellular location">
    <subcellularLocation>
        <location evidence="1">Cell membrane</location>
        <topology evidence="1">Multi-pass membrane protein</topology>
    </subcellularLocation>
</comment>
<dbReference type="Gene3D" id="1.20.1720.10">
    <property type="entry name" value="Multidrug resistance protein D"/>
    <property type="match status" value="1"/>
</dbReference>
<feature type="transmembrane region" description="Helical" evidence="8">
    <location>
        <begin position="102"/>
        <end position="127"/>
    </location>
</feature>
<accession>A0A3S9I729</accession>
<dbReference type="PROSITE" id="PS50850">
    <property type="entry name" value="MFS"/>
    <property type="match status" value="1"/>
</dbReference>
<organism evidence="10 11">
    <name type="scientific">Streptomyces aquilus</name>
    <dbReference type="NCBI Taxonomy" id="2548456"/>
    <lineage>
        <taxon>Bacteria</taxon>
        <taxon>Bacillati</taxon>
        <taxon>Actinomycetota</taxon>
        <taxon>Actinomycetes</taxon>
        <taxon>Kitasatosporales</taxon>
        <taxon>Streptomycetaceae</taxon>
        <taxon>Streptomyces</taxon>
    </lineage>
</organism>
<dbReference type="Gene3D" id="1.20.1250.20">
    <property type="entry name" value="MFS general substrate transporter like domains"/>
    <property type="match status" value="1"/>
</dbReference>
<evidence type="ECO:0000256" key="4">
    <source>
        <dbReference type="ARBA" id="ARBA00022692"/>
    </source>
</evidence>
<dbReference type="GO" id="GO:0022857">
    <property type="term" value="F:transmembrane transporter activity"/>
    <property type="evidence" value="ECO:0007669"/>
    <property type="project" value="InterPro"/>
</dbReference>
<evidence type="ECO:0000256" key="5">
    <source>
        <dbReference type="ARBA" id="ARBA00022989"/>
    </source>
</evidence>
<feature type="domain" description="Major facilitator superfamily (MFS) profile" evidence="9">
    <location>
        <begin position="11"/>
        <end position="488"/>
    </location>
</feature>
<feature type="transmembrane region" description="Helical" evidence="8">
    <location>
        <begin position="228"/>
        <end position="246"/>
    </location>
</feature>
<evidence type="ECO:0000256" key="8">
    <source>
        <dbReference type="SAM" id="Phobius"/>
    </source>
</evidence>
<dbReference type="SUPFAM" id="SSF103473">
    <property type="entry name" value="MFS general substrate transporter"/>
    <property type="match status" value="1"/>
</dbReference>